<evidence type="ECO:0000313" key="1">
    <source>
        <dbReference type="EMBL" id="QCE06169.1"/>
    </source>
</evidence>
<organism evidence="1 2">
    <name type="scientific">Vigna unguiculata</name>
    <name type="common">Cowpea</name>
    <dbReference type="NCBI Taxonomy" id="3917"/>
    <lineage>
        <taxon>Eukaryota</taxon>
        <taxon>Viridiplantae</taxon>
        <taxon>Streptophyta</taxon>
        <taxon>Embryophyta</taxon>
        <taxon>Tracheophyta</taxon>
        <taxon>Spermatophyta</taxon>
        <taxon>Magnoliopsida</taxon>
        <taxon>eudicotyledons</taxon>
        <taxon>Gunneridae</taxon>
        <taxon>Pentapetalae</taxon>
        <taxon>rosids</taxon>
        <taxon>fabids</taxon>
        <taxon>Fabales</taxon>
        <taxon>Fabaceae</taxon>
        <taxon>Papilionoideae</taxon>
        <taxon>50 kb inversion clade</taxon>
        <taxon>NPAAA clade</taxon>
        <taxon>indigoferoid/millettioid clade</taxon>
        <taxon>Phaseoleae</taxon>
        <taxon>Vigna</taxon>
    </lineage>
</organism>
<dbReference type="Proteomes" id="UP000501690">
    <property type="component" value="Linkage Group LG9"/>
</dbReference>
<proteinExistence type="predicted"/>
<reference evidence="1 2" key="1">
    <citation type="submission" date="2019-04" db="EMBL/GenBank/DDBJ databases">
        <title>An improved genome assembly and genetic linkage map for asparagus bean, Vigna unguiculata ssp. sesquipedialis.</title>
        <authorList>
            <person name="Xia Q."/>
            <person name="Zhang R."/>
            <person name="Dong Y."/>
        </authorList>
    </citation>
    <scope>NUCLEOTIDE SEQUENCE [LARGE SCALE GENOMIC DNA]</scope>
    <source>
        <tissue evidence="1">Leaf</tissue>
    </source>
</reference>
<keyword evidence="2" id="KW-1185">Reference proteome</keyword>
<name>A0A4D6N163_VIGUN</name>
<sequence length="100" mass="11599">MYRKTVYKHINRGSSFPYLDKLAGNLDTQTVEYKQLLGTGSKLENSVRMGYFGTLTITYENKPRKEITSRRALTLAENGAKRKADWQHSGTLMERERLRL</sequence>
<dbReference type="AlphaFoldDB" id="A0A4D6N163"/>
<protein>
    <submittedName>
        <fullName evidence="1">Uncharacterized protein</fullName>
    </submittedName>
</protein>
<gene>
    <name evidence="1" type="ORF">DEO72_LG9g1180</name>
</gene>
<evidence type="ECO:0000313" key="2">
    <source>
        <dbReference type="Proteomes" id="UP000501690"/>
    </source>
</evidence>
<dbReference type="EMBL" id="CP039353">
    <property type="protein sequence ID" value="QCE06169.1"/>
    <property type="molecule type" value="Genomic_DNA"/>
</dbReference>
<accession>A0A4D6N163</accession>